<sequence length="315" mass="35162">MTAPRLDLAVRDWDFITPLLLGDVRSPTLDLRLHRVNALVDGLARHPQYDGGEMSLSRFTQSCLRGERELVGVPQFIMRAFRHRCIITRRDSPLHSLAALAGQRIGMTGWQDSGNTWTRALLRREGIGTEDARWFVGRLAADHPVIDRLNGFGRPGRIEALPGEVPLVDALLAGDLDAVFTPFMPPGFFAPDAALRPLLPDVRAAERAYFNDTGYVPGIHLIGLKPEVVGRIPGVVEEVTRLIDESTRVWLAKRAKYADTTPWILEEIGHMERDLPATWSRSGWQANRAMLDDFCLELHAQGLTPERGHAGLLFD</sequence>
<reference evidence="1 2" key="1">
    <citation type="submission" date="2024-04" db="EMBL/GenBank/DDBJ databases">
        <title>Novel species of the genus Ideonella isolated from streams.</title>
        <authorList>
            <person name="Lu H."/>
        </authorList>
    </citation>
    <scope>NUCLEOTIDE SEQUENCE [LARGE SCALE GENOMIC DNA]</scope>
    <source>
        <strain evidence="1 2">BYS139W</strain>
    </source>
</reference>
<dbReference type="SUPFAM" id="SSF53850">
    <property type="entry name" value="Periplasmic binding protein-like II"/>
    <property type="match status" value="1"/>
</dbReference>
<proteinExistence type="predicted"/>
<evidence type="ECO:0000313" key="1">
    <source>
        <dbReference type="EMBL" id="MEK8027549.1"/>
    </source>
</evidence>
<keyword evidence="2" id="KW-1185">Reference proteome</keyword>
<evidence type="ECO:0000313" key="2">
    <source>
        <dbReference type="Proteomes" id="UP001368500"/>
    </source>
</evidence>
<dbReference type="EMBL" id="JBBUTF010000015">
    <property type="protein sequence ID" value="MEK8027549.1"/>
    <property type="molecule type" value="Genomic_DNA"/>
</dbReference>
<protein>
    <submittedName>
        <fullName evidence="1">Nitrate ABC transporter substrate-binding protein</fullName>
    </submittedName>
</protein>
<accession>A0ABU9BCA6</accession>
<dbReference type="Proteomes" id="UP001368500">
    <property type="component" value="Unassembled WGS sequence"/>
</dbReference>
<dbReference type="RefSeq" id="WP_341375333.1">
    <property type="nucleotide sequence ID" value="NZ_JBBUTF010000015.1"/>
</dbReference>
<name>A0ABU9BCA6_9BURK</name>
<gene>
    <name evidence="1" type="ORF">AACH11_16420</name>
</gene>
<organism evidence="1 2">
    <name type="scientific">Pseudaquabacterium rugosum</name>
    <dbReference type="NCBI Taxonomy" id="2984194"/>
    <lineage>
        <taxon>Bacteria</taxon>
        <taxon>Pseudomonadati</taxon>
        <taxon>Pseudomonadota</taxon>
        <taxon>Betaproteobacteria</taxon>
        <taxon>Burkholderiales</taxon>
        <taxon>Sphaerotilaceae</taxon>
        <taxon>Pseudaquabacterium</taxon>
    </lineage>
</organism>
<comment type="caution">
    <text evidence="1">The sequence shown here is derived from an EMBL/GenBank/DDBJ whole genome shotgun (WGS) entry which is preliminary data.</text>
</comment>
<dbReference type="Gene3D" id="3.40.190.10">
    <property type="entry name" value="Periplasmic binding protein-like II"/>
    <property type="match status" value="1"/>
</dbReference>